<gene>
    <name evidence="1" type="ORF">FOZ63_033818</name>
</gene>
<sequence>MLTLNEHATVRLTEAPSVLDCRHPCRHVRHWHMRSRLKGLRWRRILTCTSRRDVSHSGSVTSCDYCIIDHSLKLKIENKKTIASVSFEALEVAFLVTVCWSQCDD</sequence>
<keyword evidence="2" id="KW-1185">Reference proteome</keyword>
<comment type="caution">
    <text evidence="1">The sequence shown here is derived from an EMBL/GenBank/DDBJ whole genome shotgun (WGS) entry which is preliminary data.</text>
</comment>
<evidence type="ECO:0000313" key="1">
    <source>
        <dbReference type="EMBL" id="KAF4757016.1"/>
    </source>
</evidence>
<name>A0A7J6UIY2_PEROL</name>
<evidence type="ECO:0000313" key="2">
    <source>
        <dbReference type="Proteomes" id="UP000553632"/>
    </source>
</evidence>
<proteinExistence type="predicted"/>
<accession>A0A7J6UIY2</accession>
<dbReference type="AlphaFoldDB" id="A0A7J6UIY2"/>
<dbReference type="EMBL" id="JABANO010003161">
    <property type="protein sequence ID" value="KAF4757016.1"/>
    <property type="molecule type" value="Genomic_DNA"/>
</dbReference>
<organism evidence="1 2">
    <name type="scientific">Perkinsus olseni</name>
    <name type="common">Perkinsus atlanticus</name>
    <dbReference type="NCBI Taxonomy" id="32597"/>
    <lineage>
        <taxon>Eukaryota</taxon>
        <taxon>Sar</taxon>
        <taxon>Alveolata</taxon>
        <taxon>Perkinsozoa</taxon>
        <taxon>Perkinsea</taxon>
        <taxon>Perkinsida</taxon>
        <taxon>Perkinsidae</taxon>
        <taxon>Perkinsus</taxon>
    </lineage>
</organism>
<dbReference type="Proteomes" id="UP000553632">
    <property type="component" value="Unassembled WGS sequence"/>
</dbReference>
<reference evidence="1 2" key="1">
    <citation type="submission" date="2020-04" db="EMBL/GenBank/DDBJ databases">
        <title>Perkinsus olseni comparative genomics.</title>
        <authorList>
            <person name="Bogema D.R."/>
        </authorList>
    </citation>
    <scope>NUCLEOTIDE SEQUENCE [LARGE SCALE GENOMIC DNA]</scope>
    <source>
        <strain evidence="1 2">ATCC PRA-207</strain>
    </source>
</reference>
<protein>
    <submittedName>
        <fullName evidence="1">Uncharacterized protein</fullName>
    </submittedName>
</protein>